<feature type="domain" description="Alpha/beta hydrolase fold-3" evidence="2">
    <location>
        <begin position="76"/>
        <end position="282"/>
    </location>
</feature>
<dbReference type="InterPro" id="IPR050300">
    <property type="entry name" value="GDXG_lipolytic_enzyme"/>
</dbReference>
<keyword evidence="4" id="KW-1185">Reference proteome</keyword>
<dbReference type="PANTHER" id="PTHR48081">
    <property type="entry name" value="AB HYDROLASE SUPERFAMILY PROTEIN C4A8.06C"/>
    <property type="match status" value="1"/>
</dbReference>
<gene>
    <name evidence="3" type="ORF">BJ978_000965</name>
</gene>
<name>A0A9X2H6H0_9MICO</name>
<organism evidence="3 4">
    <name type="scientific">Agromyces terreus</name>
    <dbReference type="NCBI Taxonomy" id="424795"/>
    <lineage>
        <taxon>Bacteria</taxon>
        <taxon>Bacillati</taxon>
        <taxon>Actinomycetota</taxon>
        <taxon>Actinomycetes</taxon>
        <taxon>Micrococcales</taxon>
        <taxon>Microbacteriaceae</taxon>
        <taxon>Agromyces</taxon>
    </lineage>
</organism>
<dbReference type="RefSeq" id="WP_232057552.1">
    <property type="nucleotide sequence ID" value="NZ_BAAANU010000012.1"/>
</dbReference>
<dbReference type="Pfam" id="PF07859">
    <property type="entry name" value="Abhydrolase_3"/>
    <property type="match status" value="1"/>
</dbReference>
<sequence length="317" mass="33825">MTDAPMTIDEIDPSLHPRLRGVPALNLENAFMLSVIGRASRLQPGAKVDGVERRVVRDGSVRVRVFTPADPNGSALLWIHGGGLVLGSAAGDDRFCGETAREVGAVVVSVEYRLAPRHPFPAAIDDVRDAFAWVQAHAGELGIDIGRIAVGGASAGGGLAAALVQRLHDEGETVAAQWLFCPMLDDRTAADRSRDARAHLVWSNRSNLVGWRSYLGVEPGASEVPAYAVPGRRTDLAGLPPAWLTWTDLELFADEDRAYAQALADAGVDVSFEVVAAAPHGFEVWAWQTELAQRLVVGARAWLSQQLVAGAPLPPVE</sequence>
<dbReference type="Proteomes" id="UP001139722">
    <property type="component" value="Unassembled WGS sequence"/>
</dbReference>
<reference evidence="3" key="1">
    <citation type="submission" date="2022-06" db="EMBL/GenBank/DDBJ databases">
        <title>Sequencing the genomes of 1000 actinobacteria strains.</title>
        <authorList>
            <person name="Klenk H.-P."/>
        </authorList>
    </citation>
    <scope>NUCLEOTIDE SEQUENCE</scope>
    <source>
        <strain evidence="3">DSM 22016</strain>
    </source>
</reference>
<dbReference type="InterPro" id="IPR029058">
    <property type="entry name" value="AB_hydrolase_fold"/>
</dbReference>
<evidence type="ECO:0000256" key="1">
    <source>
        <dbReference type="ARBA" id="ARBA00022801"/>
    </source>
</evidence>
<dbReference type="Gene3D" id="3.40.50.1820">
    <property type="entry name" value="alpha/beta hydrolase"/>
    <property type="match status" value="1"/>
</dbReference>
<comment type="caution">
    <text evidence="3">The sequence shown here is derived from an EMBL/GenBank/DDBJ whole genome shotgun (WGS) entry which is preliminary data.</text>
</comment>
<dbReference type="GO" id="GO:0016787">
    <property type="term" value="F:hydrolase activity"/>
    <property type="evidence" value="ECO:0007669"/>
    <property type="project" value="UniProtKB-KW"/>
</dbReference>
<protein>
    <submittedName>
        <fullName evidence="3">Acetyl esterase/lipase</fullName>
    </submittedName>
</protein>
<dbReference type="EMBL" id="JAMZDY010000001">
    <property type="protein sequence ID" value="MCP2370289.1"/>
    <property type="molecule type" value="Genomic_DNA"/>
</dbReference>
<dbReference type="InterPro" id="IPR013094">
    <property type="entry name" value="AB_hydrolase_3"/>
</dbReference>
<accession>A0A9X2H6H0</accession>
<dbReference type="SUPFAM" id="SSF53474">
    <property type="entry name" value="alpha/beta-Hydrolases"/>
    <property type="match status" value="1"/>
</dbReference>
<dbReference type="PANTHER" id="PTHR48081:SF8">
    <property type="entry name" value="ALPHA_BETA HYDROLASE FOLD-3 DOMAIN-CONTAINING PROTEIN-RELATED"/>
    <property type="match status" value="1"/>
</dbReference>
<evidence type="ECO:0000313" key="4">
    <source>
        <dbReference type="Proteomes" id="UP001139722"/>
    </source>
</evidence>
<evidence type="ECO:0000259" key="2">
    <source>
        <dbReference type="Pfam" id="PF07859"/>
    </source>
</evidence>
<evidence type="ECO:0000313" key="3">
    <source>
        <dbReference type="EMBL" id="MCP2370289.1"/>
    </source>
</evidence>
<proteinExistence type="predicted"/>
<dbReference type="AlphaFoldDB" id="A0A9X2H6H0"/>
<keyword evidence="1" id="KW-0378">Hydrolase</keyword>